<keyword evidence="3" id="KW-0472">Membrane</keyword>
<dbReference type="PANTHER" id="PTHR43734:SF7">
    <property type="entry name" value="4,4'-DIAPONEUROSPORENE OXYGENASE"/>
    <property type="match status" value="1"/>
</dbReference>
<keyword evidence="3" id="KW-0812">Transmembrane</keyword>
<dbReference type="Pfam" id="PF01593">
    <property type="entry name" value="Amino_oxidase"/>
    <property type="match status" value="1"/>
</dbReference>
<comment type="similarity">
    <text evidence="1">Belongs to the carotenoid/retinoid oxidoreductase family.</text>
</comment>
<evidence type="ECO:0000313" key="6">
    <source>
        <dbReference type="Proteomes" id="UP000196531"/>
    </source>
</evidence>
<name>A0A1Y5F8F4_9BACT</name>
<dbReference type="InterPro" id="IPR036188">
    <property type="entry name" value="FAD/NAD-bd_sf"/>
</dbReference>
<evidence type="ECO:0000256" key="1">
    <source>
        <dbReference type="ARBA" id="ARBA00006046"/>
    </source>
</evidence>
<gene>
    <name evidence="5" type="ORF">A9Q84_12695</name>
</gene>
<accession>A0A1Y5F8F4</accession>
<comment type="caution">
    <text evidence="5">The sequence shown here is derived from an EMBL/GenBank/DDBJ whole genome shotgun (WGS) entry which is preliminary data.</text>
</comment>
<protein>
    <recommendedName>
        <fullName evidence="4">Amine oxidase domain-containing protein</fullName>
    </recommendedName>
</protein>
<dbReference type="PANTHER" id="PTHR43734">
    <property type="entry name" value="PHYTOENE DESATURASE"/>
    <property type="match status" value="1"/>
</dbReference>
<dbReference type="Gene3D" id="3.50.50.60">
    <property type="entry name" value="FAD/NAD(P)-binding domain"/>
    <property type="match status" value="2"/>
</dbReference>
<sequence length="458" mass="52054">MKYDAIIIGAGMSGMAAAIRLAMFDKKVLLLEKHVITGGLNSYYKRAKRDFDVGLHALTNYMEKGERRKPLATLLKQLRIPYDSLELSPQRHSKIIFPEKTLTFTNDLNELVEDIAIHFPNQIDGLTKLIAHINEFNETALDNEHVLAKDVVRRYISNEELLEMIFCPLLIYGSAWENDMDFSQFVIMFKSIYMEGFSRPKGGVRTIINLLLNKLETLGCEVRFRSEVIKIETKNEKIKGVHLKNGDFIEADLVISSMGLPETLSVVETEKELPTARTGKMTFTESILILDKFPKDFGVDTTIAFFNDRPKYLYRQPSDFYDPASAVICLPNNFVHNDFEDGWVRITNMANFNKWNEFTKDEYRAHKELVFQNACKLTKKILPSWNEEVVYKDIFSPTTIKKYTSHFGGTVYGSTDKSRDGSTAIKGLVICGTDQGFLGIVGSMLSGISMANLYGLMD</sequence>
<dbReference type="AlphaFoldDB" id="A0A1Y5F8F4"/>
<evidence type="ECO:0000313" key="5">
    <source>
        <dbReference type="EMBL" id="OUR97178.1"/>
    </source>
</evidence>
<reference evidence="6" key="1">
    <citation type="journal article" date="2017" name="Proc. Natl. Acad. Sci. U.S.A.">
        <title>Simulation of Deepwater Horizon oil plume reveals substrate specialization within a complex community of hydrocarbon-degraders.</title>
        <authorList>
            <person name="Hu P."/>
            <person name="Dubinsky E.A."/>
            <person name="Probst A.J."/>
            <person name="Wang J."/>
            <person name="Sieber C.M.K."/>
            <person name="Tom L.M."/>
            <person name="Gardinali P."/>
            <person name="Banfield J.F."/>
            <person name="Atlas R.M."/>
            <person name="Andersen G.L."/>
        </authorList>
    </citation>
    <scope>NUCLEOTIDE SEQUENCE [LARGE SCALE GENOMIC DNA]</scope>
</reference>
<dbReference type="GO" id="GO:0016491">
    <property type="term" value="F:oxidoreductase activity"/>
    <property type="evidence" value="ECO:0007669"/>
    <property type="project" value="UniProtKB-KW"/>
</dbReference>
<organism evidence="5 6">
    <name type="scientific">Halobacteriovorax marinus</name>
    <dbReference type="NCBI Taxonomy" id="97084"/>
    <lineage>
        <taxon>Bacteria</taxon>
        <taxon>Pseudomonadati</taxon>
        <taxon>Bdellovibrionota</taxon>
        <taxon>Bacteriovoracia</taxon>
        <taxon>Bacteriovoracales</taxon>
        <taxon>Halobacteriovoraceae</taxon>
        <taxon>Halobacteriovorax</taxon>
    </lineage>
</organism>
<feature type="domain" description="Amine oxidase" evidence="4">
    <location>
        <begin position="12"/>
        <end position="451"/>
    </location>
</feature>
<keyword evidence="2" id="KW-0560">Oxidoreductase</keyword>
<evidence type="ECO:0000256" key="3">
    <source>
        <dbReference type="SAM" id="Phobius"/>
    </source>
</evidence>
<keyword evidence="3" id="KW-1133">Transmembrane helix</keyword>
<evidence type="ECO:0000256" key="2">
    <source>
        <dbReference type="ARBA" id="ARBA00023002"/>
    </source>
</evidence>
<dbReference type="SUPFAM" id="SSF51905">
    <property type="entry name" value="FAD/NAD(P)-binding domain"/>
    <property type="match status" value="1"/>
</dbReference>
<dbReference type="Proteomes" id="UP000196531">
    <property type="component" value="Unassembled WGS sequence"/>
</dbReference>
<dbReference type="InterPro" id="IPR002937">
    <property type="entry name" value="Amino_oxidase"/>
</dbReference>
<proteinExistence type="inferred from homology"/>
<evidence type="ECO:0000259" key="4">
    <source>
        <dbReference type="Pfam" id="PF01593"/>
    </source>
</evidence>
<feature type="transmembrane region" description="Helical" evidence="3">
    <location>
        <begin position="6"/>
        <end position="23"/>
    </location>
</feature>
<dbReference type="EMBL" id="MAAO01000006">
    <property type="protein sequence ID" value="OUR97178.1"/>
    <property type="molecule type" value="Genomic_DNA"/>
</dbReference>